<dbReference type="EMBL" id="BPLR01002108">
    <property type="protein sequence ID" value="GIX70070.1"/>
    <property type="molecule type" value="Genomic_DNA"/>
</dbReference>
<reference evidence="1 2" key="1">
    <citation type="submission" date="2021-06" db="EMBL/GenBank/DDBJ databases">
        <title>Caerostris extrusa draft genome.</title>
        <authorList>
            <person name="Kono N."/>
            <person name="Arakawa K."/>
        </authorList>
    </citation>
    <scope>NUCLEOTIDE SEQUENCE [LARGE SCALE GENOMIC DNA]</scope>
</reference>
<protein>
    <submittedName>
        <fullName evidence="1">Uncharacterized protein</fullName>
    </submittedName>
</protein>
<keyword evidence="2" id="KW-1185">Reference proteome</keyword>
<evidence type="ECO:0000313" key="2">
    <source>
        <dbReference type="Proteomes" id="UP001054945"/>
    </source>
</evidence>
<evidence type="ECO:0000313" key="1">
    <source>
        <dbReference type="EMBL" id="GIX70070.1"/>
    </source>
</evidence>
<accession>A0AAV4MDY1</accession>
<dbReference type="Proteomes" id="UP001054945">
    <property type="component" value="Unassembled WGS sequence"/>
</dbReference>
<proteinExistence type="predicted"/>
<sequence>MKQNQEYRDDVRMKFEESCSDDRVSIKTIQRTSNITNDFDLANYPSFPNRCETDKDSLRSLYFKESSNILNLDKRSLTQYNLSLYQKEDEPTAVQVGFKVAASSLH</sequence>
<comment type="caution">
    <text evidence="1">The sequence shown here is derived from an EMBL/GenBank/DDBJ whole genome shotgun (WGS) entry which is preliminary data.</text>
</comment>
<name>A0AAV4MDY1_CAEEX</name>
<gene>
    <name evidence="1" type="ORF">CEXT_105151</name>
</gene>
<organism evidence="1 2">
    <name type="scientific">Caerostris extrusa</name>
    <name type="common">Bark spider</name>
    <name type="synonym">Caerostris bankana</name>
    <dbReference type="NCBI Taxonomy" id="172846"/>
    <lineage>
        <taxon>Eukaryota</taxon>
        <taxon>Metazoa</taxon>
        <taxon>Ecdysozoa</taxon>
        <taxon>Arthropoda</taxon>
        <taxon>Chelicerata</taxon>
        <taxon>Arachnida</taxon>
        <taxon>Araneae</taxon>
        <taxon>Araneomorphae</taxon>
        <taxon>Entelegynae</taxon>
        <taxon>Araneoidea</taxon>
        <taxon>Araneidae</taxon>
        <taxon>Caerostris</taxon>
    </lineage>
</organism>
<dbReference type="AlphaFoldDB" id="A0AAV4MDY1"/>